<sequence length="53" mass="6316">MKSLFERWPGISAIWAQRIIKRFDQNRVEIEGAAVQVNEPIRFRRRYVISAGR</sequence>
<organism evidence="1">
    <name type="scientific">Lotus japonicus</name>
    <name type="common">Lotus corniculatus var. japonicus</name>
    <dbReference type="NCBI Taxonomy" id="34305"/>
    <lineage>
        <taxon>Eukaryota</taxon>
        <taxon>Viridiplantae</taxon>
        <taxon>Streptophyta</taxon>
        <taxon>Embryophyta</taxon>
        <taxon>Tracheophyta</taxon>
        <taxon>Spermatophyta</taxon>
        <taxon>Magnoliopsida</taxon>
        <taxon>eudicotyledons</taxon>
        <taxon>Gunneridae</taxon>
        <taxon>Pentapetalae</taxon>
        <taxon>rosids</taxon>
        <taxon>fabids</taxon>
        <taxon>Fabales</taxon>
        <taxon>Fabaceae</taxon>
        <taxon>Papilionoideae</taxon>
        <taxon>50 kb inversion clade</taxon>
        <taxon>NPAAA clade</taxon>
        <taxon>Hologalegina</taxon>
        <taxon>robinioid clade</taxon>
        <taxon>Loteae</taxon>
        <taxon>Lotus</taxon>
    </lineage>
</organism>
<proteinExistence type="evidence at transcript level"/>
<evidence type="ECO:0000313" key="1">
    <source>
        <dbReference type="EMBL" id="AFK38739.1"/>
    </source>
</evidence>
<reference evidence="1" key="1">
    <citation type="submission" date="2012-05" db="EMBL/GenBank/DDBJ databases">
        <authorList>
            <person name="Krishnakumar V."/>
            <person name="Cheung F."/>
            <person name="Xiao Y."/>
            <person name="Chan A."/>
            <person name="Moskal W.A."/>
            <person name="Town C.D."/>
        </authorList>
    </citation>
    <scope>NUCLEOTIDE SEQUENCE</scope>
</reference>
<dbReference type="EMBL" id="BT138944">
    <property type="protein sequence ID" value="AFK38739.1"/>
    <property type="molecule type" value="mRNA"/>
</dbReference>
<protein>
    <submittedName>
        <fullName evidence="1">Uncharacterized protein</fullName>
    </submittedName>
</protein>
<name>I3SEP7_LOTJA</name>
<dbReference type="AlphaFoldDB" id="I3SEP7"/>
<accession>I3SEP7</accession>